<feature type="repeat" description="WD" evidence="11">
    <location>
        <begin position="626"/>
        <end position="667"/>
    </location>
</feature>
<dbReference type="Proteomes" id="UP001186944">
    <property type="component" value="Unassembled WGS sequence"/>
</dbReference>
<evidence type="ECO:0000256" key="5">
    <source>
        <dbReference type="ARBA" id="ARBA00020267"/>
    </source>
</evidence>
<sequence>MAVRTCYISSGCNRTPHCADWNEEGLLCYGSSHCIVLFEPDGYANGTARVTDTLNKHTDRVNCVRWMRGDYVRERPCFVSGSVDKTAVVWQKENNKYQPVAVLSGHTGPINALDAYSLSSDITTETDKEKRLTVSYVVTASSDSSLNIWMQKNDQEYSLKQTLTFGTGFVLDVAITVFPSINVPLIACGCDDHKVHLFVLNEGQEFKKVMTLQGHEDWVRAVDFTVDDKGDILLASAGQDYFIRIWRLSWRQPGSDVIQEVKKMSIDEEIKMKENTFSFTHLESSVTYAVSLESVLSGHENWIYGLQWHPPQKTNGQTHRPMCILSASMDKTMILWKPDPESGVWVEQVRVGEVGGNTLGLYGGLFGPDGNSIMAHGYQGAFHQWTYSMDQDIWQHKVTVSGHFDAVQDLEWDKDNGQFVVSVSSDQTTRLHAPWVRQGEETRWYEIARPQVHGYDLQCMAAINRYKFASGADEKVTRIFEAPSNFIENFCSICGANLKEEKKKESAQNRPEGASVPALGLSNKAIFSGEVQSQTGDRELQPHPNDQYPEVYFTPLTLTAPPSEEQLLQNTLWPETQKLYGHGYEIFSLACDPDGKILASACKAAKAEFASVILWDTTNWTQICSLSSHSLTVTQMAFSHSGQYLLTVSRDRTWALYRRRQDDQPESDPIFSRISYTDKKTSVHSRIIWSCAWSGCDSYFFTASRDKKLIVWRRPDVEDTAGVISPKACSTLDVADAATAVDVAPFTVKGDKHLVAVGLECGSICLYSWKAGGDNSNWQSICTITAHHMAVKRLRFSPCLGLAGQKNNANEHYQQLASCSLDHSVRIFDIDTTNI</sequence>
<evidence type="ECO:0000313" key="12">
    <source>
        <dbReference type="EMBL" id="KAK3108608.1"/>
    </source>
</evidence>
<proteinExistence type="inferred from homology"/>
<comment type="pathway">
    <text evidence="3">tRNA modification; 5-methoxycarbonylmethyl-2-thiouridine-tRNA biosynthesis.</text>
</comment>
<evidence type="ECO:0000256" key="6">
    <source>
        <dbReference type="ARBA" id="ARBA00022490"/>
    </source>
</evidence>
<evidence type="ECO:0000256" key="10">
    <source>
        <dbReference type="ARBA" id="ARBA00023242"/>
    </source>
</evidence>
<keyword evidence="6" id="KW-0963">Cytoplasm</keyword>
<dbReference type="InterPro" id="IPR036322">
    <property type="entry name" value="WD40_repeat_dom_sf"/>
</dbReference>
<organism evidence="12 13">
    <name type="scientific">Pinctada imbricata</name>
    <name type="common">Atlantic pearl-oyster</name>
    <name type="synonym">Pinctada martensii</name>
    <dbReference type="NCBI Taxonomy" id="66713"/>
    <lineage>
        <taxon>Eukaryota</taxon>
        <taxon>Metazoa</taxon>
        <taxon>Spiralia</taxon>
        <taxon>Lophotrochozoa</taxon>
        <taxon>Mollusca</taxon>
        <taxon>Bivalvia</taxon>
        <taxon>Autobranchia</taxon>
        <taxon>Pteriomorphia</taxon>
        <taxon>Pterioida</taxon>
        <taxon>Pterioidea</taxon>
        <taxon>Pteriidae</taxon>
        <taxon>Pinctada</taxon>
    </lineage>
</organism>
<keyword evidence="8" id="KW-0819">tRNA processing</keyword>
<evidence type="ECO:0000256" key="2">
    <source>
        <dbReference type="ARBA" id="ARBA00004496"/>
    </source>
</evidence>
<keyword evidence="7 11" id="KW-0853">WD repeat</keyword>
<dbReference type="Gene3D" id="2.130.10.10">
    <property type="entry name" value="YVTN repeat-like/Quinoprotein amine dehydrogenase"/>
    <property type="match status" value="5"/>
</dbReference>
<dbReference type="PANTHER" id="PTHR44111:SF1">
    <property type="entry name" value="ELONGATOR COMPLEX PROTEIN 2"/>
    <property type="match status" value="1"/>
</dbReference>
<dbReference type="GO" id="GO:0005634">
    <property type="term" value="C:nucleus"/>
    <property type="evidence" value="ECO:0007669"/>
    <property type="project" value="UniProtKB-SubCell"/>
</dbReference>
<accession>A0AA89CAS5</accession>
<evidence type="ECO:0000256" key="8">
    <source>
        <dbReference type="ARBA" id="ARBA00022694"/>
    </source>
</evidence>
<dbReference type="PROSITE" id="PS50294">
    <property type="entry name" value="WD_REPEATS_REGION"/>
    <property type="match status" value="1"/>
</dbReference>
<dbReference type="SUPFAM" id="SSF50978">
    <property type="entry name" value="WD40 repeat-like"/>
    <property type="match status" value="3"/>
</dbReference>
<comment type="caution">
    <text evidence="12">The sequence shown here is derived from an EMBL/GenBank/DDBJ whole genome shotgun (WGS) entry which is preliminary data.</text>
</comment>
<evidence type="ECO:0000256" key="3">
    <source>
        <dbReference type="ARBA" id="ARBA00005043"/>
    </source>
</evidence>
<gene>
    <name evidence="12" type="ORF">FSP39_011810</name>
</gene>
<keyword evidence="13" id="KW-1185">Reference proteome</keyword>
<evidence type="ECO:0000256" key="4">
    <source>
        <dbReference type="ARBA" id="ARBA00005881"/>
    </source>
</evidence>
<dbReference type="PANTHER" id="PTHR44111">
    <property type="entry name" value="ELONGATOR COMPLEX PROTEIN 2"/>
    <property type="match status" value="1"/>
</dbReference>
<dbReference type="FunFam" id="2.130.10.10:FF:000400">
    <property type="entry name" value="Elongator acetyltransferase complex subunit 2"/>
    <property type="match status" value="1"/>
</dbReference>
<dbReference type="SMART" id="SM00320">
    <property type="entry name" value="WD40"/>
    <property type="match status" value="10"/>
</dbReference>
<protein>
    <recommendedName>
        <fullName evidence="5">Elongator complex protein 2</fullName>
    </recommendedName>
</protein>
<comment type="subcellular location">
    <subcellularLocation>
        <location evidence="2">Cytoplasm</location>
    </subcellularLocation>
    <subcellularLocation>
        <location evidence="1">Nucleus</location>
    </subcellularLocation>
</comment>
<dbReference type="AlphaFoldDB" id="A0AA89CAS5"/>
<dbReference type="PROSITE" id="PS50082">
    <property type="entry name" value="WD_REPEATS_2"/>
    <property type="match status" value="2"/>
</dbReference>
<dbReference type="InterPro" id="IPR037289">
    <property type="entry name" value="Elp2"/>
</dbReference>
<keyword evidence="9" id="KW-0677">Repeat</keyword>
<evidence type="ECO:0000256" key="11">
    <source>
        <dbReference type="PROSITE-ProRule" id="PRU00221"/>
    </source>
</evidence>
<dbReference type="Pfam" id="PF00400">
    <property type="entry name" value="WD40"/>
    <property type="match status" value="8"/>
</dbReference>
<reference evidence="12" key="1">
    <citation type="submission" date="2019-08" db="EMBL/GenBank/DDBJ databases">
        <title>The improved chromosome-level genome for the pearl oyster Pinctada fucata martensii using PacBio sequencing and Hi-C.</title>
        <authorList>
            <person name="Zheng Z."/>
        </authorList>
    </citation>
    <scope>NUCLEOTIDE SEQUENCE</scope>
    <source>
        <strain evidence="12">ZZ-2019</strain>
        <tissue evidence="12">Adductor muscle</tissue>
    </source>
</reference>
<feature type="repeat" description="WD" evidence="11">
    <location>
        <begin position="212"/>
        <end position="249"/>
    </location>
</feature>
<dbReference type="GO" id="GO:0005737">
    <property type="term" value="C:cytoplasm"/>
    <property type="evidence" value="ECO:0007669"/>
    <property type="project" value="UniProtKB-SubCell"/>
</dbReference>
<comment type="similarity">
    <text evidence="4">Belongs to the WD repeat ELP2 family.</text>
</comment>
<name>A0AA89CAS5_PINIB</name>
<dbReference type="EMBL" id="VSWD01000001">
    <property type="protein sequence ID" value="KAK3108608.1"/>
    <property type="molecule type" value="Genomic_DNA"/>
</dbReference>
<keyword evidence="10" id="KW-0539">Nucleus</keyword>
<evidence type="ECO:0000256" key="1">
    <source>
        <dbReference type="ARBA" id="ARBA00004123"/>
    </source>
</evidence>
<evidence type="ECO:0000256" key="9">
    <source>
        <dbReference type="ARBA" id="ARBA00022737"/>
    </source>
</evidence>
<dbReference type="GO" id="GO:0033588">
    <property type="term" value="C:elongator holoenzyme complex"/>
    <property type="evidence" value="ECO:0007669"/>
    <property type="project" value="InterPro"/>
</dbReference>
<dbReference type="InterPro" id="IPR001680">
    <property type="entry name" value="WD40_rpt"/>
</dbReference>
<dbReference type="GO" id="GO:0002098">
    <property type="term" value="P:tRNA wobble uridine modification"/>
    <property type="evidence" value="ECO:0007669"/>
    <property type="project" value="InterPro"/>
</dbReference>
<dbReference type="InterPro" id="IPR015943">
    <property type="entry name" value="WD40/YVTN_repeat-like_dom_sf"/>
</dbReference>
<evidence type="ECO:0000313" key="13">
    <source>
        <dbReference type="Proteomes" id="UP001186944"/>
    </source>
</evidence>
<evidence type="ECO:0000256" key="7">
    <source>
        <dbReference type="ARBA" id="ARBA00022574"/>
    </source>
</evidence>